<organism evidence="2 3">
    <name type="scientific">Ricinus communis</name>
    <name type="common">Castor bean</name>
    <dbReference type="NCBI Taxonomy" id="3988"/>
    <lineage>
        <taxon>Eukaryota</taxon>
        <taxon>Viridiplantae</taxon>
        <taxon>Streptophyta</taxon>
        <taxon>Embryophyta</taxon>
        <taxon>Tracheophyta</taxon>
        <taxon>Spermatophyta</taxon>
        <taxon>Magnoliopsida</taxon>
        <taxon>eudicotyledons</taxon>
        <taxon>Gunneridae</taxon>
        <taxon>Pentapetalae</taxon>
        <taxon>rosids</taxon>
        <taxon>fabids</taxon>
        <taxon>Malpighiales</taxon>
        <taxon>Euphorbiaceae</taxon>
        <taxon>Acalyphoideae</taxon>
        <taxon>Acalypheae</taxon>
        <taxon>Ricinus</taxon>
    </lineage>
</organism>
<dbReference type="AlphaFoldDB" id="B9SYQ2"/>
<keyword evidence="3" id="KW-1185">Reference proteome</keyword>
<evidence type="ECO:0000313" key="3">
    <source>
        <dbReference type="Proteomes" id="UP000008311"/>
    </source>
</evidence>
<dbReference type="EMBL" id="EQ974256">
    <property type="protein sequence ID" value="EEF31255.1"/>
    <property type="molecule type" value="Genomic_DNA"/>
</dbReference>
<proteinExistence type="predicted"/>
<evidence type="ECO:0000256" key="1">
    <source>
        <dbReference type="SAM" id="MobiDB-lite"/>
    </source>
</evidence>
<protein>
    <submittedName>
        <fullName evidence="2">Uncharacterized protein</fullName>
    </submittedName>
</protein>
<dbReference type="Proteomes" id="UP000008311">
    <property type="component" value="Unassembled WGS sequence"/>
</dbReference>
<feature type="region of interest" description="Disordered" evidence="1">
    <location>
        <begin position="32"/>
        <end position="55"/>
    </location>
</feature>
<gene>
    <name evidence="2" type="ORF">RCOM_0062320</name>
</gene>
<sequence length="55" mass="6411">MGFDRSPARRTTPWLYHISKLLVHQQIRSDTYQEGKHGTRGSCELGKRPYSFEST</sequence>
<name>B9SYQ2_RICCO</name>
<dbReference type="InParanoid" id="B9SYQ2"/>
<accession>B9SYQ2</accession>
<evidence type="ECO:0000313" key="2">
    <source>
        <dbReference type="EMBL" id="EEF31255.1"/>
    </source>
</evidence>
<reference evidence="3" key="1">
    <citation type="journal article" date="2010" name="Nat. Biotechnol.">
        <title>Draft genome sequence of the oilseed species Ricinus communis.</title>
        <authorList>
            <person name="Chan A.P."/>
            <person name="Crabtree J."/>
            <person name="Zhao Q."/>
            <person name="Lorenzi H."/>
            <person name="Orvis J."/>
            <person name="Puiu D."/>
            <person name="Melake-Berhan A."/>
            <person name="Jones K.M."/>
            <person name="Redman J."/>
            <person name="Chen G."/>
            <person name="Cahoon E.B."/>
            <person name="Gedil M."/>
            <person name="Stanke M."/>
            <person name="Haas B.J."/>
            <person name="Wortman J.R."/>
            <person name="Fraser-Liggett C.M."/>
            <person name="Ravel J."/>
            <person name="Rabinowicz P.D."/>
        </authorList>
    </citation>
    <scope>NUCLEOTIDE SEQUENCE [LARGE SCALE GENOMIC DNA]</scope>
    <source>
        <strain evidence="3">cv. Hale</strain>
    </source>
</reference>